<evidence type="ECO:0000256" key="1">
    <source>
        <dbReference type="SAM" id="MobiDB-lite"/>
    </source>
</evidence>
<name>A0A834L001_ORYME</name>
<gene>
    <name evidence="2" type="ORF">FQA47_014054</name>
</gene>
<dbReference type="EMBL" id="WKFB01000077">
    <property type="protein sequence ID" value="KAF6736871.1"/>
    <property type="molecule type" value="Genomic_DNA"/>
</dbReference>
<organism evidence="2 3">
    <name type="scientific">Oryzias melastigma</name>
    <name type="common">Marine medaka</name>
    <dbReference type="NCBI Taxonomy" id="30732"/>
    <lineage>
        <taxon>Eukaryota</taxon>
        <taxon>Metazoa</taxon>
        <taxon>Chordata</taxon>
        <taxon>Craniata</taxon>
        <taxon>Vertebrata</taxon>
        <taxon>Euteleostomi</taxon>
        <taxon>Actinopterygii</taxon>
        <taxon>Neopterygii</taxon>
        <taxon>Teleostei</taxon>
        <taxon>Neoteleostei</taxon>
        <taxon>Acanthomorphata</taxon>
        <taxon>Ovalentaria</taxon>
        <taxon>Atherinomorphae</taxon>
        <taxon>Beloniformes</taxon>
        <taxon>Adrianichthyidae</taxon>
        <taxon>Oryziinae</taxon>
        <taxon>Oryzias</taxon>
    </lineage>
</organism>
<evidence type="ECO:0000313" key="2">
    <source>
        <dbReference type="EMBL" id="KAF6736871.1"/>
    </source>
</evidence>
<dbReference type="Proteomes" id="UP000646548">
    <property type="component" value="Unassembled WGS sequence"/>
</dbReference>
<comment type="caution">
    <text evidence="2">The sequence shown here is derived from an EMBL/GenBank/DDBJ whole genome shotgun (WGS) entry which is preliminary data.</text>
</comment>
<feature type="region of interest" description="Disordered" evidence="1">
    <location>
        <begin position="53"/>
        <end position="75"/>
    </location>
</feature>
<protein>
    <submittedName>
        <fullName evidence="2">Uncharacterized protein</fullName>
    </submittedName>
</protein>
<reference evidence="2" key="1">
    <citation type="journal article" name="BMC Genomics">
        <title>Long-read sequencing and de novo genome assembly of marine medaka (Oryzias melastigma).</title>
        <authorList>
            <person name="Liang P."/>
            <person name="Saqib H.S.A."/>
            <person name="Ni X."/>
            <person name="Shen Y."/>
        </authorList>
    </citation>
    <scope>NUCLEOTIDE SEQUENCE</scope>
    <source>
        <strain evidence="2">Bigg-433</strain>
    </source>
</reference>
<sequence length="75" mass="8254">MNLQLKYVGLISPLRRIIRRPGVGRQQSVPVRGGENRQLRRIFRGCSFLGAGECGTRAGDTPGEKEQNQSSTDLA</sequence>
<accession>A0A834L001</accession>
<evidence type="ECO:0000313" key="3">
    <source>
        <dbReference type="Proteomes" id="UP000646548"/>
    </source>
</evidence>
<dbReference type="AlphaFoldDB" id="A0A834L001"/>
<proteinExistence type="predicted"/>